<dbReference type="PANTHER" id="PTHR12907:SF26">
    <property type="entry name" value="HIF PROLYL HYDROXYLASE, ISOFORM C"/>
    <property type="match status" value="1"/>
</dbReference>
<evidence type="ECO:0000259" key="3">
    <source>
        <dbReference type="Pfam" id="PF13640"/>
    </source>
</evidence>
<evidence type="ECO:0000256" key="2">
    <source>
        <dbReference type="SAM" id="Phobius"/>
    </source>
</evidence>
<keyword evidence="2" id="KW-0812">Transmembrane</keyword>
<reference evidence="4" key="1">
    <citation type="submission" date="2021-02" db="EMBL/GenBank/DDBJ databases">
        <authorList>
            <person name="Dougan E. K."/>
            <person name="Rhodes N."/>
            <person name="Thang M."/>
            <person name="Chan C."/>
        </authorList>
    </citation>
    <scope>NUCLEOTIDE SEQUENCE</scope>
</reference>
<dbReference type="AlphaFoldDB" id="A0A812KS91"/>
<feature type="transmembrane region" description="Helical" evidence="2">
    <location>
        <begin position="78"/>
        <end position="95"/>
    </location>
</feature>
<protein>
    <recommendedName>
        <fullName evidence="3">Prolyl 4-hydroxylase alpha subunit Fe(2+) 2OG dioxygenase domain-containing protein</fullName>
    </recommendedName>
</protein>
<dbReference type="Pfam" id="PF13640">
    <property type="entry name" value="2OG-FeII_Oxy_3"/>
    <property type="match status" value="1"/>
</dbReference>
<dbReference type="GO" id="GO:0008198">
    <property type="term" value="F:ferrous iron binding"/>
    <property type="evidence" value="ECO:0007669"/>
    <property type="project" value="TreeGrafter"/>
</dbReference>
<dbReference type="InterPro" id="IPR044862">
    <property type="entry name" value="Pro_4_hyd_alph_FE2OG_OXY"/>
</dbReference>
<keyword evidence="2" id="KW-0472">Membrane</keyword>
<dbReference type="Gene3D" id="2.60.120.620">
    <property type="entry name" value="q2cbj1_9rhob like domain"/>
    <property type="match status" value="1"/>
</dbReference>
<sequence length="661" mass="72818">MKYALMGMAVTGVGRLLCAVMQNLLGLEVFAILNVFIACCAGTFLFKEDERFASAYKCLASSVCSTCAAQGMGGIQCLMPFMIFCVVNCVLDLLLRVRLITIFPFGLFFVASWACQGVGAYNAWAVYKIARDLAPQEGTEMGGGGFVQGEQAGLNSDAPSSQSQEEMFVGVCSFVCIRRWLTGLPTIHRIGEPSWWLKLVYIPRVRERAFAKDLDWRCEMDAASWLSSLVTQADDVETPEDQPEGQGDAAAQREAEAVPELLSAGFPKARAEAALAASTWAKSAGKVGESGVKAVIRLEFPLRTSLMRLVVRLGILKLERAEALAALARKPQDDEAVQCSLTEQGELVMLLPGDSLRPGPVVGRKKPDGGVLFDGMDDWLWELYEGHRPRPSSLPASFDTAAAVAALEDGAPYVWDDFATLDEIKEANSALEDMFQRRELTRGSSLWVDECAEGGHARNRRALEGQRRDDACGFWDVQGGEPAPPAPILRLFRRLEAAAARLREDQGWPLLCSRLGMGAVYDGQGACYEQHRDNEWQLHLRPKTPRGLAPADVTEAKRRRLDFDAAKGAWMNYRELTMLAYVNLPQDFGDHEAGRRLGGRLRCYVATKRGDLTGSTARELKELAPCGGRAVIFRSKELLHEVLPSFGRRYCLTFWVCTPHA</sequence>
<keyword evidence="1" id="KW-0847">Vitamin C</keyword>
<feature type="domain" description="Prolyl 4-hydroxylase alpha subunit Fe(2+) 2OG dioxygenase" evidence="3">
    <location>
        <begin position="520"/>
        <end position="656"/>
    </location>
</feature>
<feature type="transmembrane region" description="Helical" evidence="2">
    <location>
        <begin position="29"/>
        <end position="46"/>
    </location>
</feature>
<keyword evidence="2" id="KW-1133">Transmembrane helix</keyword>
<dbReference type="Proteomes" id="UP000601435">
    <property type="component" value="Unassembled WGS sequence"/>
</dbReference>
<dbReference type="GO" id="GO:0031543">
    <property type="term" value="F:peptidyl-proline dioxygenase activity"/>
    <property type="evidence" value="ECO:0007669"/>
    <property type="project" value="TreeGrafter"/>
</dbReference>
<name>A0A812KS91_9DINO</name>
<feature type="transmembrane region" description="Helical" evidence="2">
    <location>
        <begin position="102"/>
        <end position="124"/>
    </location>
</feature>
<keyword evidence="5" id="KW-1185">Reference proteome</keyword>
<organism evidence="4 5">
    <name type="scientific">Symbiodinium necroappetens</name>
    <dbReference type="NCBI Taxonomy" id="1628268"/>
    <lineage>
        <taxon>Eukaryota</taxon>
        <taxon>Sar</taxon>
        <taxon>Alveolata</taxon>
        <taxon>Dinophyceae</taxon>
        <taxon>Suessiales</taxon>
        <taxon>Symbiodiniaceae</taxon>
        <taxon>Symbiodinium</taxon>
    </lineage>
</organism>
<evidence type="ECO:0000256" key="1">
    <source>
        <dbReference type="ARBA" id="ARBA00022896"/>
    </source>
</evidence>
<proteinExistence type="predicted"/>
<dbReference type="GO" id="GO:0071456">
    <property type="term" value="P:cellular response to hypoxia"/>
    <property type="evidence" value="ECO:0007669"/>
    <property type="project" value="TreeGrafter"/>
</dbReference>
<gene>
    <name evidence="4" type="ORF">SNEC2469_LOCUS3437</name>
</gene>
<dbReference type="PANTHER" id="PTHR12907">
    <property type="entry name" value="EGL NINE HOMOLOG-RELATED"/>
    <property type="match status" value="1"/>
</dbReference>
<dbReference type="GO" id="GO:0031418">
    <property type="term" value="F:L-ascorbic acid binding"/>
    <property type="evidence" value="ECO:0007669"/>
    <property type="project" value="UniProtKB-KW"/>
</dbReference>
<dbReference type="OrthoDB" id="422001at2759"/>
<evidence type="ECO:0000313" key="4">
    <source>
        <dbReference type="EMBL" id="CAE7229240.1"/>
    </source>
</evidence>
<comment type="caution">
    <text evidence="4">The sequence shown here is derived from an EMBL/GenBank/DDBJ whole genome shotgun (WGS) entry which is preliminary data.</text>
</comment>
<accession>A0A812KS91</accession>
<evidence type="ECO:0000313" key="5">
    <source>
        <dbReference type="Proteomes" id="UP000601435"/>
    </source>
</evidence>
<dbReference type="InterPro" id="IPR051559">
    <property type="entry name" value="HIF_prolyl_hydroxylases"/>
</dbReference>
<dbReference type="EMBL" id="CAJNJA010007807">
    <property type="protein sequence ID" value="CAE7229240.1"/>
    <property type="molecule type" value="Genomic_DNA"/>
</dbReference>